<evidence type="ECO:0000256" key="2">
    <source>
        <dbReference type="ARBA" id="ARBA00022741"/>
    </source>
</evidence>
<keyword evidence="3" id="KW-0611">Plant defense</keyword>
<proteinExistence type="predicted"/>
<keyword evidence="1" id="KW-0677">Repeat</keyword>
<dbReference type="InterPro" id="IPR041118">
    <property type="entry name" value="Rx_N"/>
</dbReference>
<name>A0AA88E9T7_FICCA</name>
<dbReference type="PANTHER" id="PTHR19338:SF73">
    <property type="entry name" value="DISEASE RESISTANCE PROTEIN RGA2-LIKE"/>
    <property type="match status" value="1"/>
</dbReference>
<keyword evidence="2" id="KW-0547">Nucleotide-binding</keyword>
<reference evidence="6" key="1">
    <citation type="submission" date="2023-07" db="EMBL/GenBank/DDBJ databases">
        <title>draft genome sequence of fig (Ficus carica).</title>
        <authorList>
            <person name="Takahashi T."/>
            <person name="Nishimura K."/>
        </authorList>
    </citation>
    <scope>NUCLEOTIDE SEQUENCE</scope>
</reference>
<comment type="caution">
    <text evidence="6">The sequence shown here is derived from an EMBL/GenBank/DDBJ whole genome shotgun (WGS) entry which is preliminary data.</text>
</comment>
<dbReference type="InterPro" id="IPR027417">
    <property type="entry name" value="P-loop_NTPase"/>
</dbReference>
<feature type="domain" description="Disease resistance N-terminal" evidence="5">
    <location>
        <begin position="11"/>
        <end position="101"/>
    </location>
</feature>
<dbReference type="Proteomes" id="UP001187192">
    <property type="component" value="Unassembled WGS sequence"/>
</dbReference>
<dbReference type="PANTHER" id="PTHR19338">
    <property type="entry name" value="TRANSLOCASE OF INNER MITOCHONDRIAL MEMBRANE 13 HOMOLOG"/>
    <property type="match status" value="1"/>
</dbReference>
<dbReference type="Pfam" id="PF18052">
    <property type="entry name" value="Rx_N"/>
    <property type="match status" value="1"/>
</dbReference>
<dbReference type="GO" id="GO:0006952">
    <property type="term" value="P:defense response"/>
    <property type="evidence" value="ECO:0007669"/>
    <property type="project" value="UniProtKB-KW"/>
</dbReference>
<evidence type="ECO:0000259" key="4">
    <source>
        <dbReference type="Pfam" id="PF00931"/>
    </source>
</evidence>
<evidence type="ECO:0000313" key="7">
    <source>
        <dbReference type="Proteomes" id="UP001187192"/>
    </source>
</evidence>
<keyword evidence="7" id="KW-1185">Reference proteome</keyword>
<dbReference type="Gene3D" id="1.20.5.4130">
    <property type="match status" value="1"/>
</dbReference>
<organism evidence="6 7">
    <name type="scientific">Ficus carica</name>
    <name type="common">Common fig</name>
    <dbReference type="NCBI Taxonomy" id="3494"/>
    <lineage>
        <taxon>Eukaryota</taxon>
        <taxon>Viridiplantae</taxon>
        <taxon>Streptophyta</taxon>
        <taxon>Embryophyta</taxon>
        <taxon>Tracheophyta</taxon>
        <taxon>Spermatophyta</taxon>
        <taxon>Magnoliopsida</taxon>
        <taxon>eudicotyledons</taxon>
        <taxon>Gunneridae</taxon>
        <taxon>Pentapetalae</taxon>
        <taxon>rosids</taxon>
        <taxon>fabids</taxon>
        <taxon>Rosales</taxon>
        <taxon>Moraceae</taxon>
        <taxon>Ficeae</taxon>
        <taxon>Ficus</taxon>
    </lineage>
</organism>
<dbReference type="InterPro" id="IPR002182">
    <property type="entry name" value="NB-ARC"/>
</dbReference>
<dbReference type="EMBL" id="BTGU01001123">
    <property type="protein sequence ID" value="GMN70358.1"/>
    <property type="molecule type" value="Genomic_DNA"/>
</dbReference>
<dbReference type="AlphaFoldDB" id="A0AA88E9T7"/>
<evidence type="ECO:0000256" key="1">
    <source>
        <dbReference type="ARBA" id="ARBA00022737"/>
    </source>
</evidence>
<feature type="domain" description="NB-ARC" evidence="4">
    <location>
        <begin position="181"/>
        <end position="215"/>
    </location>
</feature>
<protein>
    <submittedName>
        <fullName evidence="6">Uncharacterized protein</fullName>
    </submittedName>
</protein>
<dbReference type="Gene3D" id="3.40.50.300">
    <property type="entry name" value="P-loop containing nucleotide triphosphate hydrolases"/>
    <property type="match status" value="1"/>
</dbReference>
<evidence type="ECO:0000259" key="5">
    <source>
        <dbReference type="Pfam" id="PF18052"/>
    </source>
</evidence>
<dbReference type="Pfam" id="PF00931">
    <property type="entry name" value="NB-ARC"/>
    <property type="match status" value="1"/>
</dbReference>
<evidence type="ECO:0000256" key="3">
    <source>
        <dbReference type="ARBA" id="ARBA00022821"/>
    </source>
</evidence>
<accession>A0AA88E9T7</accession>
<gene>
    <name evidence="6" type="ORF">TIFTF001_039405</name>
</gene>
<dbReference type="SUPFAM" id="SSF52540">
    <property type="entry name" value="P-loop containing nucleoside triphosphate hydrolases"/>
    <property type="match status" value="1"/>
</dbReference>
<feature type="non-terminal residue" evidence="6">
    <location>
        <position position="220"/>
    </location>
</feature>
<dbReference type="GO" id="GO:0043531">
    <property type="term" value="F:ADP binding"/>
    <property type="evidence" value="ECO:0007669"/>
    <property type="project" value="InterPro"/>
</dbReference>
<sequence length="220" mass="24203">MDLVGESEASVSRTIQKLVSLLDEESRFSRGIEISKIESLKKELEIIWVLIRDVSAISVEEESSHEVKIWLKQAKEVAEMVEDFVDNYVLKASQAGSQLSFVSFLGRAGASNIRHKLSSDSESIRALLAEIQERGRRHRISNHISRGGAATVSDRYRYHVGLTDPRLMESTVGIDSVAYELMDLLLDGESGCSVLSLVGVGGVGKTTLAKRVYNVDHIGA</sequence>
<evidence type="ECO:0000313" key="6">
    <source>
        <dbReference type="EMBL" id="GMN70358.1"/>
    </source>
</evidence>